<keyword evidence="3" id="KW-1185">Reference proteome</keyword>
<dbReference type="OrthoDB" id="245563at2759"/>
<gene>
    <name evidence="2" type="ORF">HYFRA_00008534</name>
</gene>
<proteinExistence type="predicted"/>
<evidence type="ECO:0000313" key="3">
    <source>
        <dbReference type="Proteomes" id="UP000696280"/>
    </source>
</evidence>
<sequence length="505" mass="56522">MTLAGTTLDIPFRAAPSHPFHLDQSILCHSSNTSTQLPIFLQPLNHSDPSASGATTKLTGKQHDSKFHFQSINKELSNFQLTLTSQPASTILYRLGNQYLAEKDTPLQNRKQYNIALPHQTKFTMSKKILPPRPSPSPQLIADRIFDPNESIKKKLSTKLNPATGLTTLQYEGNDEAIPKIQLLIRVDGVNGVNGVRKPEGNDNSPLTASCIFFGRNSPYNLGYCDMVNVDNSLATTINKIVMGLMDEQIRPQTAIPIQNVVIQTCGAKYFEAITKNVWHQNFTNKPKDQWEHKMITIHKALLQAKSETKISIRFQLVSRKDLGESPKRIAEQVLRLGNSELALRQSSKPDPPKHPNAPPVKVGAKRSRQPPSSQAGSAWAYAGEYASTDPEIKMITDRIILRLEYPLGSDNEWSKSVQSFLIRRALYQWDGKKDLNQEFLTMFGANSIRVVDQERWSLARQIKALQKHLVSISDEAAFDGDLDFIESHAAIAEAATLLRRIRQG</sequence>
<dbReference type="AlphaFoldDB" id="A0A9N9PTS4"/>
<name>A0A9N9PTS4_9HELO</name>
<evidence type="ECO:0000256" key="1">
    <source>
        <dbReference type="SAM" id="MobiDB-lite"/>
    </source>
</evidence>
<evidence type="ECO:0000313" key="2">
    <source>
        <dbReference type="EMBL" id="CAG8954848.1"/>
    </source>
</evidence>
<comment type="caution">
    <text evidence="2">The sequence shown here is derived from an EMBL/GenBank/DDBJ whole genome shotgun (WGS) entry which is preliminary data.</text>
</comment>
<organism evidence="2 3">
    <name type="scientific">Hymenoscyphus fraxineus</name>
    <dbReference type="NCBI Taxonomy" id="746836"/>
    <lineage>
        <taxon>Eukaryota</taxon>
        <taxon>Fungi</taxon>
        <taxon>Dikarya</taxon>
        <taxon>Ascomycota</taxon>
        <taxon>Pezizomycotina</taxon>
        <taxon>Leotiomycetes</taxon>
        <taxon>Helotiales</taxon>
        <taxon>Helotiaceae</taxon>
        <taxon>Hymenoscyphus</taxon>
    </lineage>
</organism>
<dbReference type="Proteomes" id="UP000696280">
    <property type="component" value="Unassembled WGS sequence"/>
</dbReference>
<accession>A0A9N9PTS4</accession>
<reference evidence="2" key="1">
    <citation type="submission" date="2021-07" db="EMBL/GenBank/DDBJ databases">
        <authorList>
            <person name="Durling M."/>
        </authorList>
    </citation>
    <scope>NUCLEOTIDE SEQUENCE</scope>
</reference>
<feature type="region of interest" description="Disordered" evidence="1">
    <location>
        <begin position="344"/>
        <end position="378"/>
    </location>
</feature>
<protein>
    <submittedName>
        <fullName evidence="2">Uncharacterized protein</fullName>
    </submittedName>
</protein>
<dbReference type="EMBL" id="CAJVRL010000058">
    <property type="protein sequence ID" value="CAG8954848.1"/>
    <property type="molecule type" value="Genomic_DNA"/>
</dbReference>